<dbReference type="EMBL" id="JAGGLQ010000020">
    <property type="protein sequence ID" value="MBP2041016.1"/>
    <property type="molecule type" value="Genomic_DNA"/>
</dbReference>
<reference evidence="1 2" key="1">
    <citation type="submission" date="2021-03" db="EMBL/GenBank/DDBJ databases">
        <title>Genomic Encyclopedia of Type Strains, Phase IV (KMG-IV): sequencing the most valuable type-strain genomes for metagenomic binning, comparative biology and taxonomic classification.</title>
        <authorList>
            <person name="Goeker M."/>
        </authorList>
    </citation>
    <scope>NUCLEOTIDE SEQUENCE [LARGE SCALE GENOMIC DNA]</scope>
    <source>
        <strain evidence="1 2">DSM 40526</strain>
    </source>
</reference>
<protein>
    <recommendedName>
        <fullName evidence="3">Secreted protein with PEP-CTERM sorting signal</fullName>
    </recommendedName>
</protein>
<organism evidence="1 2">
    <name type="scientific">Streptomyces avidinii</name>
    <dbReference type="NCBI Taxonomy" id="1895"/>
    <lineage>
        <taxon>Bacteria</taxon>
        <taxon>Bacillati</taxon>
        <taxon>Actinomycetota</taxon>
        <taxon>Actinomycetes</taxon>
        <taxon>Kitasatosporales</taxon>
        <taxon>Streptomycetaceae</taxon>
        <taxon>Streptomyces</taxon>
    </lineage>
</organism>
<evidence type="ECO:0000313" key="1">
    <source>
        <dbReference type="EMBL" id="MBP2041016.1"/>
    </source>
</evidence>
<evidence type="ECO:0008006" key="3">
    <source>
        <dbReference type="Google" id="ProtNLM"/>
    </source>
</evidence>
<name>A0ABS4LFY2_STRAV</name>
<gene>
    <name evidence="1" type="ORF">J2Z77_006873</name>
</gene>
<accession>A0ABS4LFY2</accession>
<keyword evidence="2" id="KW-1185">Reference proteome</keyword>
<comment type="caution">
    <text evidence="1">The sequence shown here is derived from an EMBL/GenBank/DDBJ whole genome shotgun (WGS) entry which is preliminary data.</text>
</comment>
<sequence>MYELLNLALEGLLTNVPSQILGSAIGAGVAIAWKRWQCRRQEPPQK</sequence>
<evidence type="ECO:0000313" key="2">
    <source>
        <dbReference type="Proteomes" id="UP001519310"/>
    </source>
</evidence>
<dbReference type="Proteomes" id="UP001519310">
    <property type="component" value="Unassembled WGS sequence"/>
</dbReference>
<proteinExistence type="predicted"/>